<dbReference type="GO" id="GO:0016491">
    <property type="term" value="F:oxidoreductase activity"/>
    <property type="evidence" value="ECO:0007669"/>
    <property type="project" value="InterPro"/>
</dbReference>
<dbReference type="Gene3D" id="3.40.30.10">
    <property type="entry name" value="Glutaredoxin"/>
    <property type="match status" value="1"/>
</dbReference>
<accession>A0A1G7R8W8</accession>
<dbReference type="Pfam" id="PF00578">
    <property type="entry name" value="AhpC-TSA"/>
    <property type="match status" value="1"/>
</dbReference>
<dbReference type="InterPro" id="IPR000866">
    <property type="entry name" value="AhpC/TSA"/>
</dbReference>
<feature type="domain" description="Thioredoxin" evidence="1">
    <location>
        <begin position="6"/>
        <end position="170"/>
    </location>
</feature>
<sequence length="181" mass="20268">MSETEPTIEPRPPEFELPNVGVGPDPLSLARIGERADFAILLLLRDYHCPKCKSQVRTVAKQAQSFAELNAVVVPILPEPRDRAAEWQESFDLPFPLLADPEKDVAEKYDQPTRFGALGQLHDMIGRMPESVILDTRDVEPEVVYTYEGETPGDRPDVETLLAEVDALQESFVFDCDLVDC</sequence>
<keyword evidence="3" id="KW-1185">Reference proteome</keyword>
<organism evidence="2 3">
    <name type="scientific">Halorientalis regularis</name>
    <dbReference type="NCBI Taxonomy" id="660518"/>
    <lineage>
        <taxon>Archaea</taxon>
        <taxon>Methanobacteriati</taxon>
        <taxon>Methanobacteriota</taxon>
        <taxon>Stenosarchaea group</taxon>
        <taxon>Halobacteria</taxon>
        <taxon>Halobacteriales</taxon>
        <taxon>Haloarculaceae</taxon>
        <taxon>Halorientalis</taxon>
    </lineage>
</organism>
<dbReference type="Proteomes" id="UP000199076">
    <property type="component" value="Unassembled WGS sequence"/>
</dbReference>
<dbReference type="AlphaFoldDB" id="A0A1G7R8W8"/>
<reference evidence="3" key="1">
    <citation type="submission" date="2016-10" db="EMBL/GenBank/DDBJ databases">
        <authorList>
            <person name="Varghese N."/>
            <person name="Submissions S."/>
        </authorList>
    </citation>
    <scope>NUCLEOTIDE SEQUENCE [LARGE SCALE GENOMIC DNA]</scope>
    <source>
        <strain evidence="3">IBRC-M 10760</strain>
    </source>
</reference>
<dbReference type="InterPro" id="IPR036249">
    <property type="entry name" value="Thioredoxin-like_sf"/>
</dbReference>
<dbReference type="InterPro" id="IPR013766">
    <property type="entry name" value="Thioredoxin_domain"/>
</dbReference>
<dbReference type="PROSITE" id="PS51352">
    <property type="entry name" value="THIOREDOXIN_2"/>
    <property type="match status" value="1"/>
</dbReference>
<evidence type="ECO:0000313" key="3">
    <source>
        <dbReference type="Proteomes" id="UP000199076"/>
    </source>
</evidence>
<name>A0A1G7R8W8_9EURY</name>
<protein>
    <submittedName>
        <fullName evidence="2">Peroxiredoxin Q/BCP</fullName>
    </submittedName>
</protein>
<dbReference type="OrthoDB" id="146452at2157"/>
<evidence type="ECO:0000259" key="1">
    <source>
        <dbReference type="PROSITE" id="PS51352"/>
    </source>
</evidence>
<dbReference type="STRING" id="660518.SAMN05216218_11476"/>
<dbReference type="EMBL" id="FNBK01000014">
    <property type="protein sequence ID" value="SDG06430.1"/>
    <property type="molecule type" value="Genomic_DNA"/>
</dbReference>
<evidence type="ECO:0000313" key="2">
    <source>
        <dbReference type="EMBL" id="SDG06430.1"/>
    </source>
</evidence>
<dbReference type="RefSeq" id="WP_092694322.1">
    <property type="nucleotide sequence ID" value="NZ_FNBK01000014.1"/>
</dbReference>
<proteinExistence type="predicted"/>
<gene>
    <name evidence="2" type="ORF">SAMN05216218_11476</name>
</gene>
<dbReference type="GO" id="GO:0016209">
    <property type="term" value="F:antioxidant activity"/>
    <property type="evidence" value="ECO:0007669"/>
    <property type="project" value="InterPro"/>
</dbReference>
<dbReference type="SUPFAM" id="SSF52833">
    <property type="entry name" value="Thioredoxin-like"/>
    <property type="match status" value="1"/>
</dbReference>